<keyword evidence="4" id="KW-1185">Reference proteome</keyword>
<proteinExistence type="predicted"/>
<evidence type="ECO:0000313" key="3">
    <source>
        <dbReference type="EMBL" id="KAA8534188.1"/>
    </source>
</evidence>
<feature type="region of interest" description="Disordered" evidence="1">
    <location>
        <begin position="274"/>
        <end position="307"/>
    </location>
</feature>
<evidence type="ECO:0000259" key="2">
    <source>
        <dbReference type="Pfam" id="PF07990"/>
    </source>
</evidence>
<name>A0A5J5AV83_9ASTE</name>
<dbReference type="AlphaFoldDB" id="A0A5J5AV83"/>
<feature type="domain" description="Nucleic acid binding NABP" evidence="2">
    <location>
        <begin position="287"/>
        <end position="447"/>
    </location>
</feature>
<dbReference type="InterPro" id="IPR012940">
    <property type="entry name" value="NABP"/>
</dbReference>
<reference evidence="3 4" key="1">
    <citation type="submission" date="2019-09" db="EMBL/GenBank/DDBJ databases">
        <title>A chromosome-level genome assembly of the Chinese tupelo Nyssa sinensis.</title>
        <authorList>
            <person name="Yang X."/>
            <person name="Kang M."/>
            <person name="Yang Y."/>
            <person name="Xiong H."/>
            <person name="Wang M."/>
            <person name="Zhang Z."/>
            <person name="Wang Z."/>
            <person name="Wu H."/>
            <person name="Ma T."/>
            <person name="Liu J."/>
            <person name="Xi Z."/>
        </authorList>
    </citation>
    <scope>NUCLEOTIDE SEQUENCE [LARGE SCALE GENOMIC DNA]</scope>
    <source>
        <strain evidence="3">J267</strain>
        <tissue evidence="3">Leaf</tissue>
    </source>
</reference>
<accession>A0A5J5AV83</accession>
<dbReference type="Pfam" id="PF07990">
    <property type="entry name" value="NABP"/>
    <property type="match status" value="1"/>
</dbReference>
<dbReference type="EMBL" id="CM018041">
    <property type="protein sequence ID" value="KAA8534188.1"/>
    <property type="molecule type" value="Genomic_DNA"/>
</dbReference>
<dbReference type="OrthoDB" id="1730898at2759"/>
<feature type="region of interest" description="Disordered" evidence="1">
    <location>
        <begin position="116"/>
        <end position="147"/>
    </location>
</feature>
<sequence length="450" mass="48376">MMSDIGMRSMLQSNDYGEELGLLLREQRRQEVSDRERELSLYRSGSAPPTVEGSLNAVGGFFGHGGGGVTDFGGVSEEELRSDPAYISYYYSNVNLNPRLPPPLLSKEDWRFAQRLQGSSGSSGGNGDRRKMNRGGDDGGNNRSLFSMQLGFNGKKEENVNEPRKLQGAAEWAGDGLIGLPGLGLGTRQKSIAEIIQDDISHGTSVSRHPSRPASRNAFDDTVDSSESHFTHLHHELASMDALRSSANIQGVPSVQNIGASASQTYASALGASLSRSTTPDPQLVARAPSPHLPPVGVRSGSMDKRGVNGQNLFNGTSPGMSEPPDLVAALSGMTLSTKDMVDAENHSRFRVQHEIDDHQNLFHLQGDQKQHPFLNNSESGQLHLHSASQSAKRSYPNMGKSIGVGMDLSNSFLIADGQVELHKPAVSSANTYLKGPLTPTLNSRGKFTS</sequence>
<organism evidence="3 4">
    <name type="scientific">Nyssa sinensis</name>
    <dbReference type="NCBI Taxonomy" id="561372"/>
    <lineage>
        <taxon>Eukaryota</taxon>
        <taxon>Viridiplantae</taxon>
        <taxon>Streptophyta</taxon>
        <taxon>Embryophyta</taxon>
        <taxon>Tracheophyta</taxon>
        <taxon>Spermatophyta</taxon>
        <taxon>Magnoliopsida</taxon>
        <taxon>eudicotyledons</taxon>
        <taxon>Gunneridae</taxon>
        <taxon>Pentapetalae</taxon>
        <taxon>asterids</taxon>
        <taxon>Cornales</taxon>
        <taxon>Nyssaceae</taxon>
        <taxon>Nyssa</taxon>
    </lineage>
</organism>
<feature type="region of interest" description="Disordered" evidence="1">
    <location>
        <begin position="202"/>
        <end position="223"/>
    </location>
</feature>
<protein>
    <recommendedName>
        <fullName evidence="2">Nucleic acid binding NABP domain-containing protein</fullName>
    </recommendedName>
</protein>
<feature type="compositionally biased region" description="Basic and acidic residues" evidence="1">
    <location>
        <begin position="127"/>
        <end position="137"/>
    </location>
</feature>
<evidence type="ECO:0000313" key="4">
    <source>
        <dbReference type="Proteomes" id="UP000325577"/>
    </source>
</evidence>
<evidence type="ECO:0000256" key="1">
    <source>
        <dbReference type="SAM" id="MobiDB-lite"/>
    </source>
</evidence>
<dbReference type="Proteomes" id="UP000325577">
    <property type="component" value="Linkage Group LG18"/>
</dbReference>
<gene>
    <name evidence="3" type="ORF">F0562_031619</name>
</gene>